<dbReference type="PROSITE" id="PS50089">
    <property type="entry name" value="ZF_RING_2"/>
    <property type="match status" value="1"/>
</dbReference>
<feature type="region of interest" description="Disordered" evidence="7">
    <location>
        <begin position="706"/>
        <end position="752"/>
    </location>
</feature>
<feature type="domain" description="RING-type" evidence="8">
    <location>
        <begin position="177"/>
        <end position="257"/>
    </location>
</feature>
<reference evidence="9 10" key="1">
    <citation type="submission" date="2024-10" db="EMBL/GenBank/DDBJ databases">
        <title>Updated reference genomes for cyclostephanoid diatoms.</title>
        <authorList>
            <person name="Roberts W.R."/>
            <person name="Alverson A.J."/>
        </authorList>
    </citation>
    <scope>NUCLEOTIDE SEQUENCE [LARGE SCALE GENOMIC DNA]</scope>
    <source>
        <strain evidence="9 10">AJA276-08</strain>
    </source>
</reference>
<dbReference type="Pfam" id="PF00097">
    <property type="entry name" value="zf-C3HC4"/>
    <property type="match status" value="1"/>
</dbReference>
<evidence type="ECO:0000256" key="5">
    <source>
        <dbReference type="ARBA" id="ARBA00022833"/>
    </source>
</evidence>
<organism evidence="9 10">
    <name type="scientific">Stephanodiscus triporus</name>
    <dbReference type="NCBI Taxonomy" id="2934178"/>
    <lineage>
        <taxon>Eukaryota</taxon>
        <taxon>Sar</taxon>
        <taxon>Stramenopiles</taxon>
        <taxon>Ochrophyta</taxon>
        <taxon>Bacillariophyta</taxon>
        <taxon>Coscinodiscophyceae</taxon>
        <taxon>Thalassiosirophycidae</taxon>
        <taxon>Stephanodiscales</taxon>
        <taxon>Stephanodiscaceae</taxon>
        <taxon>Stephanodiscus</taxon>
    </lineage>
</organism>
<evidence type="ECO:0000256" key="3">
    <source>
        <dbReference type="ARBA" id="ARBA00022723"/>
    </source>
</evidence>
<dbReference type="Proteomes" id="UP001530315">
    <property type="component" value="Unassembled WGS sequence"/>
</dbReference>
<evidence type="ECO:0000256" key="1">
    <source>
        <dbReference type="ARBA" id="ARBA00004496"/>
    </source>
</evidence>
<evidence type="ECO:0000256" key="6">
    <source>
        <dbReference type="PROSITE-ProRule" id="PRU00175"/>
    </source>
</evidence>
<keyword evidence="4 6" id="KW-0863">Zinc-finger</keyword>
<dbReference type="Gene3D" id="3.30.40.10">
    <property type="entry name" value="Zinc/RING finger domain, C3HC4 (zinc finger)"/>
    <property type="match status" value="1"/>
</dbReference>
<feature type="region of interest" description="Disordered" evidence="7">
    <location>
        <begin position="1"/>
        <end position="90"/>
    </location>
</feature>
<dbReference type="AlphaFoldDB" id="A0ABD3PDF9"/>
<feature type="compositionally biased region" description="Low complexity" evidence="7">
    <location>
        <begin position="706"/>
        <end position="723"/>
    </location>
</feature>
<dbReference type="InterPro" id="IPR018957">
    <property type="entry name" value="Znf_C3HC4_RING-type"/>
</dbReference>
<name>A0ABD3PDF9_9STRA</name>
<dbReference type="PANTHER" id="PTHR12983">
    <property type="entry name" value="RING FINGER 10 FAMILY MEMBER"/>
    <property type="match status" value="1"/>
</dbReference>
<feature type="region of interest" description="Disordered" evidence="7">
    <location>
        <begin position="506"/>
        <end position="537"/>
    </location>
</feature>
<feature type="compositionally biased region" description="Gly residues" evidence="7">
    <location>
        <begin position="20"/>
        <end position="31"/>
    </location>
</feature>
<evidence type="ECO:0000259" key="8">
    <source>
        <dbReference type="PROSITE" id="PS50089"/>
    </source>
</evidence>
<evidence type="ECO:0000256" key="4">
    <source>
        <dbReference type="ARBA" id="ARBA00022771"/>
    </source>
</evidence>
<proteinExistence type="predicted"/>
<dbReference type="GO" id="GO:0008270">
    <property type="term" value="F:zinc ion binding"/>
    <property type="evidence" value="ECO:0007669"/>
    <property type="project" value="UniProtKB-KW"/>
</dbReference>
<dbReference type="GO" id="GO:0005737">
    <property type="term" value="C:cytoplasm"/>
    <property type="evidence" value="ECO:0007669"/>
    <property type="project" value="UniProtKB-SubCell"/>
</dbReference>
<protein>
    <recommendedName>
        <fullName evidence="8">RING-type domain-containing protein</fullName>
    </recommendedName>
</protein>
<keyword evidence="3" id="KW-0479">Metal-binding</keyword>
<feature type="compositionally biased region" description="Low complexity" evidence="7">
    <location>
        <begin position="32"/>
        <end position="42"/>
    </location>
</feature>
<feature type="compositionally biased region" description="Basic residues" evidence="7">
    <location>
        <begin position="735"/>
        <end position="746"/>
    </location>
</feature>
<dbReference type="InterPro" id="IPR039739">
    <property type="entry name" value="MAG2/RNF10"/>
</dbReference>
<dbReference type="SUPFAM" id="SSF57850">
    <property type="entry name" value="RING/U-box"/>
    <property type="match status" value="1"/>
</dbReference>
<evidence type="ECO:0000313" key="9">
    <source>
        <dbReference type="EMBL" id="KAL3785763.1"/>
    </source>
</evidence>
<gene>
    <name evidence="9" type="ORF">ACHAW5_003605</name>
</gene>
<sequence length="752" mass="82977">MTEKEIAPGRGRRGGRGRGLRGGGGGRGGGKSSSARGIAHSGAGAGGRGSGNHFGSSSQQPQAKQDRGGKGTGRPRSSSLNESSDCPPKKSGPYTHLFCSERHAFALSRVLYPRNSDQFLLPSHHLEESRNRQRAASDDQLERWWESVKIVKCHVPFNESLNASSKESNRLSFLDRCPICLDEDMVSPFIAPCGHIFCLPCSLGYLNSVAKDLNTQSESIHKNKHYFKGCAGVVGSSSAITNSASVTTIRARCPMCSSGSSLELNAGEAMITYKDLRPVVFVPVLDITVGTRMRFVKLHRVKTCPAPYLPLEGRHVRGASASATLPRILDQHFADLPDEDSETDECIYSRQHFVGLQEYESVLQRDLDDLNRYRDNSVYSQMDPREAWNVAMAIEAIKAAQRRWLGDGGFRGMELDAKSAAIIRKQLEPRLVAKTTDVRDDATIDAGAAISGAKSRKNSPLLQPGSFLQEEPDEYLYYQSSDGQPYYLSGFDLACLVNEFSIHRDPRMPADNANQDEESSQTQVQLESPSKPRRLLPLPDELDATVVEIEQLSVTPSLIKRKPFLSHLPLHSNVSFVEIDWCSGGDRGNQPLLSHRTLTKFRGEFHRRRSERLRAAKREQTADKVAREKAEKEEQRQRRELLCSTYSGGGSCRQTIDPDDEFFRPQATSFDENDEGARWNRFNEVCATGGVWPELAVAVSPCPTASVSHVQSSPVTVSSSSPPRMTNSTWGSRSHSSHHVSCKSKNAKVLDG</sequence>
<feature type="compositionally biased region" description="Gly residues" evidence="7">
    <location>
        <begin position="43"/>
        <end position="52"/>
    </location>
</feature>
<feature type="compositionally biased region" description="Basic residues" evidence="7">
    <location>
        <begin position="10"/>
        <end position="19"/>
    </location>
</feature>
<dbReference type="SMART" id="SM00184">
    <property type="entry name" value="RING"/>
    <property type="match status" value="1"/>
</dbReference>
<dbReference type="InterPro" id="IPR013083">
    <property type="entry name" value="Znf_RING/FYVE/PHD"/>
</dbReference>
<dbReference type="EMBL" id="JALLAZ020000873">
    <property type="protein sequence ID" value="KAL3785763.1"/>
    <property type="molecule type" value="Genomic_DNA"/>
</dbReference>
<keyword evidence="10" id="KW-1185">Reference proteome</keyword>
<keyword evidence="5" id="KW-0862">Zinc</keyword>
<accession>A0ABD3PDF9</accession>
<keyword evidence="2" id="KW-0963">Cytoplasm</keyword>
<dbReference type="InterPro" id="IPR001841">
    <property type="entry name" value="Znf_RING"/>
</dbReference>
<evidence type="ECO:0000313" key="10">
    <source>
        <dbReference type="Proteomes" id="UP001530315"/>
    </source>
</evidence>
<evidence type="ECO:0000256" key="2">
    <source>
        <dbReference type="ARBA" id="ARBA00022490"/>
    </source>
</evidence>
<comment type="caution">
    <text evidence="9">The sequence shown here is derived from an EMBL/GenBank/DDBJ whole genome shotgun (WGS) entry which is preliminary data.</text>
</comment>
<feature type="compositionally biased region" description="Polar residues" evidence="7">
    <location>
        <begin position="75"/>
        <end position="84"/>
    </location>
</feature>
<comment type="subcellular location">
    <subcellularLocation>
        <location evidence="1">Cytoplasm</location>
    </subcellularLocation>
</comment>
<evidence type="ECO:0000256" key="7">
    <source>
        <dbReference type="SAM" id="MobiDB-lite"/>
    </source>
</evidence>
<dbReference type="PANTHER" id="PTHR12983:SF9">
    <property type="entry name" value="E3 UBIQUITIN-PROTEIN LIGASE RNF10"/>
    <property type="match status" value="1"/>
</dbReference>
<feature type="region of interest" description="Disordered" evidence="7">
    <location>
        <begin position="614"/>
        <end position="636"/>
    </location>
</feature>